<evidence type="ECO:0000313" key="2">
    <source>
        <dbReference type="Proteomes" id="UP000824136"/>
    </source>
</evidence>
<name>A0A9D1KJH8_9FIRM</name>
<sequence>MLYTNAENYAAGNITGEQYAMRDFVRDDLERKYRKEYDDALAELDNNDEDDD</sequence>
<organism evidence="1 2">
    <name type="scientific">Candidatus Faeciplasma pullistercoris</name>
    <dbReference type="NCBI Taxonomy" id="2840800"/>
    <lineage>
        <taxon>Bacteria</taxon>
        <taxon>Bacillati</taxon>
        <taxon>Bacillota</taxon>
        <taxon>Clostridia</taxon>
        <taxon>Eubacteriales</taxon>
        <taxon>Oscillospiraceae</taxon>
        <taxon>Oscillospiraceae incertae sedis</taxon>
        <taxon>Candidatus Faeciplasma</taxon>
    </lineage>
</organism>
<dbReference type="AlphaFoldDB" id="A0A9D1KJH8"/>
<gene>
    <name evidence="1" type="ORF">IAC39_00390</name>
</gene>
<reference evidence="1" key="1">
    <citation type="submission" date="2020-10" db="EMBL/GenBank/DDBJ databases">
        <authorList>
            <person name="Gilroy R."/>
        </authorList>
    </citation>
    <scope>NUCLEOTIDE SEQUENCE</scope>
    <source>
        <strain evidence="1">CHK33-4379</strain>
    </source>
</reference>
<comment type="caution">
    <text evidence="1">The sequence shown here is derived from an EMBL/GenBank/DDBJ whole genome shotgun (WGS) entry which is preliminary data.</text>
</comment>
<dbReference type="Proteomes" id="UP000824136">
    <property type="component" value="Unassembled WGS sequence"/>
</dbReference>
<dbReference type="EMBL" id="DVLL01000002">
    <property type="protein sequence ID" value="HIT58175.1"/>
    <property type="molecule type" value="Genomic_DNA"/>
</dbReference>
<accession>A0A9D1KJH8</accession>
<protein>
    <submittedName>
        <fullName evidence="1">Uncharacterized protein</fullName>
    </submittedName>
</protein>
<evidence type="ECO:0000313" key="1">
    <source>
        <dbReference type="EMBL" id="HIT58175.1"/>
    </source>
</evidence>
<reference evidence="1" key="2">
    <citation type="journal article" date="2021" name="PeerJ">
        <title>Extensive microbial diversity within the chicken gut microbiome revealed by metagenomics and culture.</title>
        <authorList>
            <person name="Gilroy R."/>
            <person name="Ravi A."/>
            <person name="Getino M."/>
            <person name="Pursley I."/>
            <person name="Horton D.L."/>
            <person name="Alikhan N.F."/>
            <person name="Baker D."/>
            <person name="Gharbi K."/>
            <person name="Hall N."/>
            <person name="Watson M."/>
            <person name="Adriaenssens E.M."/>
            <person name="Foster-Nyarko E."/>
            <person name="Jarju S."/>
            <person name="Secka A."/>
            <person name="Antonio M."/>
            <person name="Oren A."/>
            <person name="Chaudhuri R.R."/>
            <person name="La Ragione R."/>
            <person name="Hildebrand F."/>
            <person name="Pallen M.J."/>
        </authorList>
    </citation>
    <scope>NUCLEOTIDE SEQUENCE</scope>
    <source>
        <strain evidence="1">CHK33-4379</strain>
    </source>
</reference>
<proteinExistence type="predicted"/>